<reference evidence="1" key="1">
    <citation type="submission" date="2023-03" db="UniProtKB">
        <authorList>
            <consortium name="EnsemblPlants"/>
        </authorList>
    </citation>
    <scope>IDENTIFICATION</scope>
</reference>
<evidence type="ECO:0000313" key="1">
    <source>
        <dbReference type="EnsemblPlants" id="MELO3C013648.2.1"/>
    </source>
</evidence>
<proteinExistence type="predicted"/>
<protein>
    <submittedName>
        <fullName evidence="1">Uncharacterized protein</fullName>
    </submittedName>
</protein>
<name>A0A9I9D6P7_CUCME</name>
<dbReference type="EnsemblPlants" id="MELO3C013648.2.1">
    <property type="protein sequence ID" value="MELO3C013648.2.1"/>
    <property type="gene ID" value="MELO3C013648.2"/>
</dbReference>
<accession>A0A9I9D6P7</accession>
<dbReference type="AlphaFoldDB" id="A0A9I9D6P7"/>
<dbReference type="Gramene" id="MELO3C013648.2.1">
    <property type="protein sequence ID" value="MELO3C013648.2.1"/>
    <property type="gene ID" value="MELO3C013648.2"/>
</dbReference>
<sequence length="89" mass="10473">MAQIFWRKMMAADNSIGESRMVPLTTTQIICRKRQQPKIVCRRWYEKLDGGRLRAVDGRGRRQRRSIGLFERDGGKKISIGCKKQQRHK</sequence>
<organism evidence="1">
    <name type="scientific">Cucumis melo</name>
    <name type="common">Muskmelon</name>
    <dbReference type="NCBI Taxonomy" id="3656"/>
    <lineage>
        <taxon>Eukaryota</taxon>
        <taxon>Viridiplantae</taxon>
        <taxon>Streptophyta</taxon>
        <taxon>Embryophyta</taxon>
        <taxon>Tracheophyta</taxon>
        <taxon>Spermatophyta</taxon>
        <taxon>Magnoliopsida</taxon>
        <taxon>eudicotyledons</taxon>
        <taxon>Gunneridae</taxon>
        <taxon>Pentapetalae</taxon>
        <taxon>rosids</taxon>
        <taxon>fabids</taxon>
        <taxon>Cucurbitales</taxon>
        <taxon>Cucurbitaceae</taxon>
        <taxon>Benincaseae</taxon>
        <taxon>Cucumis</taxon>
    </lineage>
</organism>